<dbReference type="Proteomes" id="UP000584325">
    <property type="component" value="Unassembled WGS sequence"/>
</dbReference>
<keyword evidence="4" id="KW-1185">Reference proteome</keyword>
<dbReference type="Proteomes" id="UP000298763">
    <property type="component" value="Chromosome"/>
</dbReference>
<dbReference type="OrthoDB" id="8760080at2"/>
<organism evidence="2 5">
    <name type="scientific">Pseudoduganella umbonata</name>
    <dbReference type="NCBI Taxonomy" id="864828"/>
    <lineage>
        <taxon>Bacteria</taxon>
        <taxon>Pseudomonadati</taxon>
        <taxon>Pseudomonadota</taxon>
        <taxon>Betaproteobacteria</taxon>
        <taxon>Burkholderiales</taxon>
        <taxon>Oxalobacteraceae</taxon>
        <taxon>Telluria group</taxon>
        <taxon>Pseudoduganella</taxon>
    </lineage>
</organism>
<evidence type="ECO:0000313" key="3">
    <source>
        <dbReference type="EMBL" id="QCP12217.1"/>
    </source>
</evidence>
<reference evidence="3 4" key="1">
    <citation type="submission" date="2019-05" db="EMBL/GenBank/DDBJ databases">
        <title>Draft Genome Sequences of Six Type Strains of the Genus Massilia.</title>
        <authorList>
            <person name="Miess H."/>
            <person name="Frediansyhah A."/>
            <person name="Gross H."/>
        </authorList>
    </citation>
    <scope>NUCLEOTIDE SEQUENCE [LARGE SCALE GENOMIC DNA]</scope>
    <source>
        <strain evidence="3 4">DSMZ 26121</strain>
    </source>
</reference>
<gene>
    <name evidence="3" type="ORF">FCL38_18640</name>
    <name evidence="2" type="ORF">FHS02_001036</name>
</gene>
<dbReference type="PROSITE" id="PS51257">
    <property type="entry name" value="PROKAR_LIPOPROTEIN"/>
    <property type="match status" value="1"/>
</dbReference>
<proteinExistence type="predicted"/>
<protein>
    <submittedName>
        <fullName evidence="2">Uncharacterized protein</fullName>
    </submittedName>
</protein>
<dbReference type="AlphaFoldDB" id="A0A4P8HQY3"/>
<name>A0A4P8HQY3_9BURK</name>
<evidence type="ECO:0000313" key="4">
    <source>
        <dbReference type="Proteomes" id="UP000298763"/>
    </source>
</evidence>
<reference evidence="2 5" key="2">
    <citation type="submission" date="2020-08" db="EMBL/GenBank/DDBJ databases">
        <title>Genomic Encyclopedia of Type Strains, Phase III (KMG-III): the genomes of soil and plant-associated and newly described type strains.</title>
        <authorList>
            <person name="Whitman W."/>
        </authorList>
    </citation>
    <scope>NUCLEOTIDE SEQUENCE [LARGE SCALE GENOMIC DNA]</scope>
    <source>
        <strain evidence="2 5">CECT 7753</strain>
    </source>
</reference>
<evidence type="ECO:0000256" key="1">
    <source>
        <dbReference type="SAM" id="SignalP"/>
    </source>
</evidence>
<dbReference type="EMBL" id="JACHXS010000002">
    <property type="protein sequence ID" value="MBB3220237.1"/>
    <property type="molecule type" value="Genomic_DNA"/>
</dbReference>
<evidence type="ECO:0000313" key="2">
    <source>
        <dbReference type="EMBL" id="MBB3220237.1"/>
    </source>
</evidence>
<dbReference type="RefSeq" id="WP_137315056.1">
    <property type="nucleotide sequence ID" value="NZ_CP040017.1"/>
</dbReference>
<keyword evidence="1" id="KW-0732">Signal</keyword>
<feature type="signal peptide" evidence="1">
    <location>
        <begin position="1"/>
        <end position="20"/>
    </location>
</feature>
<accession>A0A4P8HQY3</accession>
<dbReference type="EMBL" id="CP040017">
    <property type="protein sequence ID" value="QCP12217.1"/>
    <property type="molecule type" value="Genomic_DNA"/>
</dbReference>
<evidence type="ECO:0000313" key="5">
    <source>
        <dbReference type="Proteomes" id="UP000584325"/>
    </source>
</evidence>
<feature type="chain" id="PRO_5044607382" evidence="1">
    <location>
        <begin position="21"/>
        <end position="124"/>
    </location>
</feature>
<sequence>MRLTPVVALAVLLACLPGQAMELIELQPDPALDPTAYPVPYSPAYPIDPLAAEEWRETPFVAGLSVLRAEPVAMPAAIVPATPVPEPVSVLMMACGLLLMVPGAWAVRWSRLGDSERLLQRRFP</sequence>